<keyword evidence="1" id="KW-0732">Signal</keyword>
<proteinExistence type="evidence at transcript level"/>
<evidence type="ECO:0000256" key="1">
    <source>
        <dbReference type="SAM" id="SignalP"/>
    </source>
</evidence>
<dbReference type="SUPFAM" id="SSF100910">
    <property type="entry name" value="Chemosensory protein Csp2"/>
    <property type="match status" value="1"/>
</dbReference>
<dbReference type="EMBL" id="MT501395">
    <property type="protein sequence ID" value="QWS70520.1"/>
    <property type="molecule type" value="mRNA"/>
</dbReference>
<dbReference type="Pfam" id="PF03392">
    <property type="entry name" value="OS-D"/>
    <property type="match status" value="1"/>
</dbReference>
<protein>
    <submittedName>
        <fullName evidence="2">Chemosensory protein 8</fullName>
    </submittedName>
</protein>
<accession>A0A8F2IH32</accession>
<feature type="signal peptide" evidence="1">
    <location>
        <begin position="1"/>
        <end position="18"/>
    </location>
</feature>
<dbReference type="PANTHER" id="PTHR11257:SF12">
    <property type="entry name" value="EJACULATORY BULB-SPECIFIC PROTEIN 3-RELATED"/>
    <property type="match status" value="1"/>
</dbReference>
<dbReference type="Gene3D" id="1.10.2080.10">
    <property type="entry name" value="Insect odorant-binding protein A10/Ejaculatory bulb-specific protein 3"/>
    <property type="match status" value="1"/>
</dbReference>
<feature type="chain" id="PRO_5034468386" evidence="1">
    <location>
        <begin position="19"/>
        <end position="121"/>
    </location>
</feature>
<dbReference type="PANTHER" id="PTHR11257">
    <property type="entry name" value="CHEMOSENSORY PROTEIN-RELATED"/>
    <property type="match status" value="1"/>
</dbReference>
<dbReference type="AlphaFoldDB" id="A0A8F2IH32"/>
<evidence type="ECO:0000313" key="2">
    <source>
        <dbReference type="EMBL" id="QWS70520.1"/>
    </source>
</evidence>
<organism evidence="2">
    <name type="scientific">Cylas formicarius</name>
    <name type="common">Sweet potato weevil</name>
    <name type="synonym">Attelabus formicarius</name>
    <dbReference type="NCBI Taxonomy" id="197179"/>
    <lineage>
        <taxon>Eukaryota</taxon>
        <taxon>Metazoa</taxon>
        <taxon>Ecdysozoa</taxon>
        <taxon>Arthropoda</taxon>
        <taxon>Hexapoda</taxon>
        <taxon>Insecta</taxon>
        <taxon>Pterygota</taxon>
        <taxon>Neoptera</taxon>
        <taxon>Endopterygota</taxon>
        <taxon>Coleoptera</taxon>
        <taxon>Polyphaga</taxon>
        <taxon>Cucujiformia</taxon>
        <taxon>Brentidae</taxon>
        <taxon>Cyladinae</taxon>
        <taxon>Cylas</taxon>
    </lineage>
</organism>
<sequence length="121" mass="13991">MNKLLIVALLCQSAICLAQQYSTRYDNLDIESILSNKRVLTNYIKCILDEGPCTSEGRELRKHIPEAVSTKCSKCTDSQKNIVRKGSLYIMKNRPDDWARIRKKFDPQNVHAKNFNEFLKI</sequence>
<reference evidence="2" key="1">
    <citation type="submission" date="2020-05" db="EMBL/GenBank/DDBJ databases">
        <title>Functional characterization analysis of three chemosensory proteins from sweet potato weevil (Cylas formicarius).</title>
        <authorList>
            <person name="Hua J."/>
            <person name="Huang Y."/>
            <person name="Li H."/>
            <person name="Li Y."/>
            <person name="Chen T."/>
        </authorList>
    </citation>
    <scope>NUCLEOTIDE SEQUENCE</scope>
</reference>
<name>A0A8F2IH32_CYLFO</name>
<dbReference type="InterPro" id="IPR036682">
    <property type="entry name" value="OS_D_A10/PebIII_sf"/>
</dbReference>
<dbReference type="InterPro" id="IPR005055">
    <property type="entry name" value="A10/PebIII"/>
</dbReference>